<dbReference type="KEGG" id="rpe:RPE_1285"/>
<accession>Q07S47</accession>
<sequence length="290" mass="29687">MSAIAAVNSSATSAVASLLSDAASAPSVGGSSASSAPKSNQAASSASGNDSPATLVTLSDRAKAVLERNKVDQIAAERLAQQVASSKKGSGKAEAASSNAATGDASKLFDALAGSHASQAAGAASGNFRDLSAELTAMVAAHKQADGSVTSFTKTESDVFVVPSTPEQIDYWYQMDGRGLIAGAQFFREEAATGIAQAVQNREITIQSAKDIPGLNFHNTMIFEGGEGGASLNGTSSYNKDADIFKDPTMNYRVYGNGTVISWKKPEGDATLGVVPATGPIFWDTPVRPN</sequence>
<keyword evidence="2" id="KW-0732">Signal</keyword>
<evidence type="ECO:0000313" key="3">
    <source>
        <dbReference type="EMBL" id="ABJ05237.1"/>
    </source>
</evidence>
<name>Q07S47_RHOP5</name>
<feature type="chain" id="PRO_5004166009" evidence="2">
    <location>
        <begin position="17"/>
        <end position="290"/>
    </location>
</feature>
<dbReference type="AlphaFoldDB" id="Q07S47"/>
<evidence type="ECO:0000256" key="1">
    <source>
        <dbReference type="SAM" id="MobiDB-lite"/>
    </source>
</evidence>
<feature type="compositionally biased region" description="Low complexity" evidence="1">
    <location>
        <begin position="24"/>
        <end position="47"/>
    </location>
</feature>
<gene>
    <name evidence="3" type="ordered locus">RPE_1285</name>
</gene>
<dbReference type="HOGENOM" id="CLU_1061202_0_0_5"/>
<dbReference type="EMBL" id="CP000463">
    <property type="protein sequence ID" value="ABJ05237.1"/>
    <property type="molecule type" value="Genomic_DNA"/>
</dbReference>
<feature type="signal peptide" evidence="2">
    <location>
        <begin position="1"/>
        <end position="16"/>
    </location>
</feature>
<feature type="region of interest" description="Disordered" evidence="1">
    <location>
        <begin position="24"/>
        <end position="54"/>
    </location>
</feature>
<dbReference type="STRING" id="316055.RPE_1285"/>
<organism evidence="3">
    <name type="scientific">Rhodopseudomonas palustris (strain BisA53)</name>
    <dbReference type="NCBI Taxonomy" id="316055"/>
    <lineage>
        <taxon>Bacteria</taxon>
        <taxon>Pseudomonadati</taxon>
        <taxon>Pseudomonadota</taxon>
        <taxon>Alphaproteobacteria</taxon>
        <taxon>Hyphomicrobiales</taxon>
        <taxon>Nitrobacteraceae</taxon>
        <taxon>Rhodopseudomonas</taxon>
    </lineage>
</organism>
<evidence type="ECO:0000256" key="2">
    <source>
        <dbReference type="SAM" id="SignalP"/>
    </source>
</evidence>
<proteinExistence type="predicted"/>
<protein>
    <submittedName>
        <fullName evidence="3">Uncharacterized protein</fullName>
    </submittedName>
</protein>
<reference evidence="3" key="1">
    <citation type="submission" date="2006-09" db="EMBL/GenBank/DDBJ databases">
        <title>Complete sequence of Rhodopseudomonas palustris BisA53.</title>
        <authorList>
            <consortium name="US DOE Joint Genome Institute"/>
            <person name="Copeland A."/>
            <person name="Lucas S."/>
            <person name="Lapidus A."/>
            <person name="Barry K."/>
            <person name="Detter J.C."/>
            <person name="Glavina del Rio T."/>
            <person name="Hammon N."/>
            <person name="Israni S."/>
            <person name="Dalin E."/>
            <person name="Tice H."/>
            <person name="Pitluck S."/>
            <person name="Chain P."/>
            <person name="Malfatti S."/>
            <person name="Shin M."/>
            <person name="Vergez L."/>
            <person name="Schmutz J."/>
            <person name="Larimer F."/>
            <person name="Land M."/>
            <person name="Hauser L."/>
            <person name="Pelletier D.A."/>
            <person name="Kyrpides N."/>
            <person name="Kim E."/>
            <person name="Harwood C.S."/>
            <person name="Oda Y."/>
            <person name="Richardson P."/>
        </authorList>
    </citation>
    <scope>NUCLEOTIDE SEQUENCE [LARGE SCALE GENOMIC DNA]</scope>
    <source>
        <strain evidence="3">BisA53</strain>
    </source>
</reference>